<evidence type="ECO:0000313" key="1">
    <source>
        <dbReference type="EMBL" id="MFD2752617.1"/>
    </source>
</evidence>
<sequence>MFNLQQLKQAGSYLGQAARMMVGMPDYGTYVRHMEQTHPGQPYMSYEEFFKERINARYGGGSGRPVRCC</sequence>
<accession>A0ABW5UJF2</accession>
<dbReference type="EMBL" id="JBHUMV010000001">
    <property type="protein sequence ID" value="MFD2752617.1"/>
    <property type="molecule type" value="Genomic_DNA"/>
</dbReference>
<dbReference type="RefSeq" id="WP_066474063.1">
    <property type="nucleotide sequence ID" value="NZ_BCNT01000003.1"/>
</dbReference>
<dbReference type="PANTHER" id="PTHR38453:SF1">
    <property type="entry name" value="CYTOPLASMIC PROTEIN"/>
    <property type="match status" value="1"/>
</dbReference>
<proteinExistence type="predicted"/>
<gene>
    <name evidence="1" type="ORF">ACFSW6_00835</name>
</gene>
<dbReference type="Proteomes" id="UP001597463">
    <property type="component" value="Unassembled WGS sequence"/>
</dbReference>
<organism evidence="1 2">
    <name type="scientific">Comamonas terrae</name>
    <dbReference type="NCBI Taxonomy" id="673548"/>
    <lineage>
        <taxon>Bacteria</taxon>
        <taxon>Pseudomonadati</taxon>
        <taxon>Pseudomonadota</taxon>
        <taxon>Betaproteobacteria</taxon>
        <taxon>Burkholderiales</taxon>
        <taxon>Comamonadaceae</taxon>
        <taxon>Comamonas</taxon>
    </lineage>
</organism>
<keyword evidence="2" id="KW-1185">Reference proteome</keyword>
<dbReference type="Pfam" id="PF04328">
    <property type="entry name" value="Sel_put"/>
    <property type="match status" value="1"/>
</dbReference>
<evidence type="ECO:0000313" key="2">
    <source>
        <dbReference type="Proteomes" id="UP001597463"/>
    </source>
</evidence>
<dbReference type="PANTHER" id="PTHR38453">
    <property type="entry name" value="CYTOPLASMIC PROTEIN-RELATED"/>
    <property type="match status" value="1"/>
</dbReference>
<reference evidence="2" key="1">
    <citation type="journal article" date="2019" name="Int. J. Syst. Evol. Microbiol.">
        <title>The Global Catalogue of Microorganisms (GCM) 10K type strain sequencing project: providing services to taxonomists for standard genome sequencing and annotation.</title>
        <authorList>
            <consortium name="The Broad Institute Genomics Platform"/>
            <consortium name="The Broad Institute Genome Sequencing Center for Infectious Disease"/>
            <person name="Wu L."/>
            <person name="Ma J."/>
        </authorList>
    </citation>
    <scope>NUCLEOTIDE SEQUENCE [LARGE SCALE GENOMIC DNA]</scope>
    <source>
        <strain evidence="2">TISTR 1906</strain>
    </source>
</reference>
<name>A0ABW5UJF2_9BURK</name>
<comment type="caution">
    <text evidence="1">The sequence shown here is derived from an EMBL/GenBank/DDBJ whole genome shotgun (WGS) entry which is preliminary data.</text>
</comment>
<protein>
    <submittedName>
        <fullName evidence="1">YbdD/YjiX family protein</fullName>
    </submittedName>
</protein>
<dbReference type="InterPro" id="IPR007423">
    <property type="entry name" value="Sel_put"/>
</dbReference>